<evidence type="ECO:0000256" key="1">
    <source>
        <dbReference type="SAM" id="MobiDB-lite"/>
    </source>
</evidence>
<protein>
    <recommendedName>
        <fullName evidence="6">Tat pathway signal sequence domain protein</fullName>
    </recommendedName>
</protein>
<dbReference type="InterPro" id="IPR008928">
    <property type="entry name" value="6-hairpin_glycosidase_sf"/>
</dbReference>
<keyword evidence="5" id="KW-1185">Reference proteome</keyword>
<dbReference type="InterPro" id="IPR006311">
    <property type="entry name" value="TAT_signal"/>
</dbReference>
<evidence type="ECO:0000313" key="5">
    <source>
        <dbReference type="Proteomes" id="UP001500282"/>
    </source>
</evidence>
<proteinExistence type="predicted"/>
<dbReference type="PANTHER" id="PTHR31084">
    <property type="entry name" value="ALPHA-L-FUCOSIDASE 2"/>
    <property type="match status" value="1"/>
</dbReference>
<reference evidence="4 5" key="1">
    <citation type="journal article" date="2019" name="Int. J. Syst. Evol. Microbiol.">
        <title>The Global Catalogue of Microorganisms (GCM) 10K type strain sequencing project: providing services to taxonomists for standard genome sequencing and annotation.</title>
        <authorList>
            <consortium name="The Broad Institute Genomics Platform"/>
            <consortium name="The Broad Institute Genome Sequencing Center for Infectious Disease"/>
            <person name="Wu L."/>
            <person name="Ma J."/>
        </authorList>
    </citation>
    <scope>NUCLEOTIDE SEQUENCE [LARGE SCALE GENOMIC DNA]</scope>
    <source>
        <strain evidence="4 5">JCM 11448</strain>
    </source>
</reference>
<accession>A0ABN1WQ58</accession>
<dbReference type="EMBL" id="BAAAIH010000004">
    <property type="protein sequence ID" value="GAA1256504.1"/>
    <property type="molecule type" value="Genomic_DNA"/>
</dbReference>
<evidence type="ECO:0008006" key="6">
    <source>
        <dbReference type="Google" id="ProtNLM"/>
    </source>
</evidence>
<gene>
    <name evidence="4" type="ORF">GCM10009579_13080</name>
</gene>
<dbReference type="InterPro" id="IPR054363">
    <property type="entry name" value="GH95_cat"/>
</dbReference>
<dbReference type="SUPFAM" id="SSF48208">
    <property type="entry name" value="Six-hairpin glycosidases"/>
    <property type="match status" value="1"/>
</dbReference>
<dbReference type="Pfam" id="PF22124">
    <property type="entry name" value="Glyco_hydro_95_cat"/>
    <property type="match status" value="1"/>
</dbReference>
<dbReference type="Proteomes" id="UP001500282">
    <property type="component" value="Unassembled WGS sequence"/>
</dbReference>
<comment type="caution">
    <text evidence="4">The sequence shown here is derived from an EMBL/GenBank/DDBJ whole genome shotgun (WGS) entry which is preliminary data.</text>
</comment>
<feature type="domain" description="Glycosyl hydrolase family 95 catalytic" evidence="3">
    <location>
        <begin position="337"/>
        <end position="652"/>
    </location>
</feature>
<evidence type="ECO:0000313" key="4">
    <source>
        <dbReference type="EMBL" id="GAA1256504.1"/>
    </source>
</evidence>
<sequence length="799" mass="87861">MYVTAAAPRRPTEEHPHPGSHPWSVMSSAPTRRTVVGTAMAAGAAAGLAGPATAYATEPQTPAAAARPAGDPWETVLADADMVWQKMPQTWYEGPFLGNARLGSGIYAEPGGANAVRFNVQHSEVQDHRPEFGSLFGLARLPIGYFTLEPVGAITAVDWRLRLRDAELTGTITTDKGTLTLRALVHNSRSVMAIEVTPSAGEAAFRWVFHPAEAISPRVDFKPVPDGYTGNPPAVVEDHHGVRAAVQPLLAGGQHVTAWRERTRAGRRTLYVTVAHSHPRRTARDRALKDIGSASALPYDALAPTHRAWWHAYYRKSFLSLPDARLQRFYWIQLYKVAAAARADAPVMATSGPWLESTPWPATWWNLNVQLEYWLIHGSNHLELDAVTRALGEFRDNLSNQLDAPYRKDSAGIPRTTDIHLVNGGAAANGGYAVGIPGQDPPTPEVGNLTWALHNVWLTYRHTMDESVLRDVVHPLLRKAVAYYLHFLTPGSDGKLHLPATFSPEYGVNAPDCNYDLMLLRWGCATLLDSARILGVKDPSAPRWREVLTKLTPYPVDENGFMIGAGVPFAKSHRHYSHMLAVYPLYEVTWEDPAKRELIETSLNHWVGFEGALQGYTFTGAASMSAQMGRGEDALKYLGELMRRFIQPNTMYKESGPVIETPLSAAQSLHDMVCQSWGGVIRIFPALPAAWDELMVHDFRTQGAFLLSASREGGRTRWVRLRSEAGAPCVVRHSLDGPIEVRDARGRRLPYETVGAGTIRIALSRGEEAIITARGDRPDLTVRPVEASEPAPRWGLPAS</sequence>
<dbReference type="Pfam" id="PF21307">
    <property type="entry name" value="Glyco_hydro_95_C"/>
    <property type="match status" value="1"/>
</dbReference>
<dbReference type="InterPro" id="IPR049053">
    <property type="entry name" value="AFCA-like_C"/>
</dbReference>
<dbReference type="Gene3D" id="1.50.10.10">
    <property type="match status" value="1"/>
</dbReference>
<evidence type="ECO:0000259" key="3">
    <source>
        <dbReference type="Pfam" id="PF22124"/>
    </source>
</evidence>
<dbReference type="InterPro" id="IPR012341">
    <property type="entry name" value="6hp_glycosidase-like_sf"/>
</dbReference>
<dbReference type="PROSITE" id="PS51318">
    <property type="entry name" value="TAT"/>
    <property type="match status" value="1"/>
</dbReference>
<evidence type="ECO:0000259" key="2">
    <source>
        <dbReference type="Pfam" id="PF21307"/>
    </source>
</evidence>
<dbReference type="PANTHER" id="PTHR31084:SF0">
    <property type="entry name" value="ALPHA-L-FUCOSIDASE 2"/>
    <property type="match status" value="1"/>
</dbReference>
<feature type="domain" description="Alpha fucosidase A-like C-terminal" evidence="2">
    <location>
        <begin position="675"/>
        <end position="768"/>
    </location>
</feature>
<name>A0ABN1WQ58_9ACTN</name>
<feature type="region of interest" description="Disordered" evidence="1">
    <location>
        <begin position="1"/>
        <end position="27"/>
    </location>
</feature>
<organism evidence="4 5">
    <name type="scientific">Streptomyces javensis</name>
    <dbReference type="NCBI Taxonomy" id="114698"/>
    <lineage>
        <taxon>Bacteria</taxon>
        <taxon>Bacillati</taxon>
        <taxon>Actinomycetota</taxon>
        <taxon>Actinomycetes</taxon>
        <taxon>Kitasatosporales</taxon>
        <taxon>Streptomycetaceae</taxon>
        <taxon>Streptomyces</taxon>
        <taxon>Streptomyces violaceusniger group</taxon>
    </lineage>
</organism>